<dbReference type="InterPro" id="IPR018044">
    <property type="entry name" value="Peptidase_S11"/>
</dbReference>
<evidence type="ECO:0000256" key="6">
    <source>
        <dbReference type="ARBA" id="ARBA00022729"/>
    </source>
</evidence>
<dbReference type="GO" id="GO:0071555">
    <property type="term" value="P:cell wall organization"/>
    <property type="evidence" value="ECO:0007669"/>
    <property type="project" value="UniProtKB-KW"/>
</dbReference>
<feature type="active site" evidence="12">
    <location>
        <position position="113"/>
    </location>
</feature>
<evidence type="ECO:0000256" key="14">
    <source>
        <dbReference type="RuleBase" id="RU004016"/>
    </source>
</evidence>
<dbReference type="InterPro" id="IPR001967">
    <property type="entry name" value="Peptidase_S11_N"/>
</dbReference>
<dbReference type="PRINTS" id="PR00725">
    <property type="entry name" value="DADACBPTASE1"/>
</dbReference>
<dbReference type="SUPFAM" id="SSF56601">
    <property type="entry name" value="beta-lactamase/transpeptidase-like"/>
    <property type="match status" value="1"/>
</dbReference>
<comment type="similarity">
    <text evidence="2 14">Belongs to the peptidase S11 family.</text>
</comment>
<dbReference type="GO" id="GO:0008360">
    <property type="term" value="P:regulation of cell shape"/>
    <property type="evidence" value="ECO:0007669"/>
    <property type="project" value="UniProtKB-KW"/>
</dbReference>
<evidence type="ECO:0000256" key="1">
    <source>
        <dbReference type="ARBA" id="ARBA00004752"/>
    </source>
</evidence>
<keyword evidence="7 18" id="KW-0378">Hydrolase</keyword>
<keyword evidence="8" id="KW-0133">Cell shape</keyword>
<dbReference type="Gene3D" id="3.40.710.10">
    <property type="entry name" value="DD-peptidase/beta-lactamase superfamily"/>
    <property type="match status" value="1"/>
</dbReference>
<keyword evidence="4 18" id="KW-0121">Carboxypeptidase</keyword>
<dbReference type="AlphaFoldDB" id="A0AAX2CF28"/>
<evidence type="ECO:0000256" key="15">
    <source>
        <dbReference type="SAM" id="SignalP"/>
    </source>
</evidence>
<evidence type="ECO:0000256" key="7">
    <source>
        <dbReference type="ARBA" id="ARBA00022801"/>
    </source>
</evidence>
<name>A0AAX2CF28_9BACI</name>
<feature type="domain" description="Peptidase S11 D-Ala-D-Ala carboxypeptidase A C-terminal" evidence="17">
    <location>
        <begin position="265"/>
        <end position="345"/>
    </location>
</feature>
<feature type="active site" description="Proton acceptor" evidence="12">
    <location>
        <position position="61"/>
    </location>
</feature>
<evidence type="ECO:0000256" key="4">
    <source>
        <dbReference type="ARBA" id="ARBA00022645"/>
    </source>
</evidence>
<keyword evidence="9" id="KW-0573">Peptidoglycan synthesis</keyword>
<feature type="chain" id="PRO_5043320623" description="serine-type D-Ala-D-Ala carboxypeptidase" evidence="15">
    <location>
        <begin position="25"/>
        <end position="373"/>
    </location>
</feature>
<comment type="caution">
    <text evidence="18">The sequence shown here is derived from an EMBL/GenBank/DDBJ whole genome shotgun (WGS) entry which is preliminary data.</text>
</comment>
<dbReference type="Pfam" id="PF07943">
    <property type="entry name" value="PBP5_C"/>
    <property type="match status" value="1"/>
</dbReference>
<dbReference type="EMBL" id="FMIK01000019">
    <property type="protein sequence ID" value="SCL88366.1"/>
    <property type="molecule type" value="Genomic_DNA"/>
</dbReference>
<evidence type="ECO:0000313" key="18">
    <source>
        <dbReference type="EMBL" id="SCL88366.1"/>
    </source>
</evidence>
<feature type="domain" description="Peptidase S11 D-alanyl-D-alanine carboxypeptidase A N-terminal" evidence="16">
    <location>
        <begin position="23"/>
        <end position="248"/>
    </location>
</feature>
<reference evidence="18 19" key="1">
    <citation type="submission" date="2016-08" db="EMBL/GenBank/DDBJ databases">
        <authorList>
            <person name="Loux V."/>
            <person name="Rue O."/>
        </authorList>
    </citation>
    <scope>NUCLEOTIDE SEQUENCE [LARGE SCALE GENOMIC DNA]</scope>
    <source>
        <strain evidence="18 19">AFSSA_08CEB44bac</strain>
    </source>
</reference>
<dbReference type="Proteomes" id="UP000242164">
    <property type="component" value="Unassembled WGS sequence"/>
</dbReference>
<protein>
    <recommendedName>
        <fullName evidence="3">serine-type D-Ala-D-Ala carboxypeptidase</fullName>
        <ecNumber evidence="3">3.4.16.4</ecNumber>
    </recommendedName>
</protein>
<accession>A0AAX2CF28</accession>
<evidence type="ECO:0000256" key="8">
    <source>
        <dbReference type="ARBA" id="ARBA00022960"/>
    </source>
</evidence>
<organism evidence="18 19">
    <name type="scientific">Bacillus cytotoxicus</name>
    <dbReference type="NCBI Taxonomy" id="580165"/>
    <lineage>
        <taxon>Bacteria</taxon>
        <taxon>Bacillati</taxon>
        <taxon>Bacillota</taxon>
        <taxon>Bacilli</taxon>
        <taxon>Bacillales</taxon>
        <taxon>Bacillaceae</taxon>
        <taxon>Bacillus</taxon>
        <taxon>Bacillus cereus group</taxon>
    </lineage>
</organism>
<evidence type="ECO:0000256" key="12">
    <source>
        <dbReference type="PIRSR" id="PIRSR618044-1"/>
    </source>
</evidence>
<evidence type="ECO:0000256" key="2">
    <source>
        <dbReference type="ARBA" id="ARBA00007164"/>
    </source>
</evidence>
<evidence type="ECO:0000256" key="11">
    <source>
        <dbReference type="ARBA" id="ARBA00034000"/>
    </source>
</evidence>
<dbReference type="GO" id="GO:0006508">
    <property type="term" value="P:proteolysis"/>
    <property type="evidence" value="ECO:0007669"/>
    <property type="project" value="UniProtKB-KW"/>
</dbReference>
<evidence type="ECO:0000256" key="10">
    <source>
        <dbReference type="ARBA" id="ARBA00023316"/>
    </source>
</evidence>
<dbReference type="InterPro" id="IPR012907">
    <property type="entry name" value="Peptidase_S11_C"/>
</dbReference>
<dbReference type="InterPro" id="IPR012338">
    <property type="entry name" value="Beta-lactam/transpept-like"/>
</dbReference>
<evidence type="ECO:0000256" key="5">
    <source>
        <dbReference type="ARBA" id="ARBA00022670"/>
    </source>
</evidence>
<sequence length="373" mass="41757">MKRAWVIVALLIMCMHAMPNSTYAQMNNVSAHNAVLMEEHSGRVLYGKREHEPQKIASITKIMTALLAAESGKMKEMVSISNKAVRVEGSAIYLKPGQKVKLEDLVYGLMLRSGNDAAQAIAEKVGGSIEGFVYLMNEKAKEIGMKDTHFSNPHGLDGDGTHYSSAYDMALLTKYAMGNETFRKIFGTKTYQSESWDYPWKNKHKLVTSYYEFATGGKTGFTKKAGRTLVTTASKNGLDFIVVTLKASSDWDDHMYLFDQGFKRYKLTKVLAQGAFPELKEKKYAHHVYTKNGFAVPLASDEKNKVLLRVELDKRANLKDGNKVGKIVIYVGNEKVGERNLFYSKRKLVATTGAYWNNVREIFSHMIGVNGDG</sequence>
<dbReference type="PANTHER" id="PTHR21581">
    <property type="entry name" value="D-ALANYL-D-ALANINE CARBOXYPEPTIDASE"/>
    <property type="match status" value="1"/>
</dbReference>
<proteinExistence type="inferred from homology"/>
<evidence type="ECO:0000256" key="9">
    <source>
        <dbReference type="ARBA" id="ARBA00022984"/>
    </source>
</evidence>
<evidence type="ECO:0000259" key="16">
    <source>
        <dbReference type="Pfam" id="PF00768"/>
    </source>
</evidence>
<gene>
    <name evidence="18" type="ORF">BCB44BAC_01335</name>
</gene>
<dbReference type="Gene3D" id="2.30.140.30">
    <property type="match status" value="1"/>
</dbReference>
<dbReference type="Pfam" id="PF00768">
    <property type="entry name" value="Peptidase_S11"/>
    <property type="match status" value="1"/>
</dbReference>
<feature type="active site" description="Acyl-ester intermediate" evidence="12">
    <location>
        <position position="58"/>
    </location>
</feature>
<feature type="binding site" evidence="13">
    <location>
        <position position="218"/>
    </location>
    <ligand>
        <name>substrate</name>
    </ligand>
</feature>
<dbReference type="RefSeq" id="WP_048722526.1">
    <property type="nucleotide sequence ID" value="NZ_CP024096.1"/>
</dbReference>
<evidence type="ECO:0000256" key="3">
    <source>
        <dbReference type="ARBA" id="ARBA00012448"/>
    </source>
</evidence>
<evidence type="ECO:0000259" key="17">
    <source>
        <dbReference type="Pfam" id="PF07943"/>
    </source>
</evidence>
<dbReference type="EC" id="3.4.16.4" evidence="3"/>
<dbReference type="PANTHER" id="PTHR21581:SF33">
    <property type="entry name" value="D-ALANYL-D-ALANINE CARBOXYPEPTIDASE DACB"/>
    <property type="match status" value="1"/>
</dbReference>
<evidence type="ECO:0000313" key="19">
    <source>
        <dbReference type="Proteomes" id="UP000242164"/>
    </source>
</evidence>
<comment type="pathway">
    <text evidence="1">Cell wall biogenesis; peptidoglycan biosynthesis.</text>
</comment>
<comment type="catalytic activity">
    <reaction evidence="11">
        <text>Preferential cleavage: (Ac)2-L-Lys-D-Ala-|-D-Ala. Also transpeptidation of peptidyl-alanyl moieties that are N-acyl substituents of D-alanine.</text>
        <dbReference type="EC" id="3.4.16.4"/>
    </reaction>
</comment>
<dbReference type="GO" id="GO:0009252">
    <property type="term" value="P:peptidoglycan biosynthetic process"/>
    <property type="evidence" value="ECO:0007669"/>
    <property type="project" value="UniProtKB-KW"/>
</dbReference>
<dbReference type="GO" id="GO:0009002">
    <property type="term" value="F:serine-type D-Ala-D-Ala carboxypeptidase activity"/>
    <property type="evidence" value="ECO:0007669"/>
    <property type="project" value="UniProtKB-EC"/>
</dbReference>
<evidence type="ECO:0000256" key="13">
    <source>
        <dbReference type="PIRSR" id="PIRSR618044-2"/>
    </source>
</evidence>
<keyword evidence="5" id="KW-0645">Protease</keyword>
<feature type="signal peptide" evidence="15">
    <location>
        <begin position="1"/>
        <end position="24"/>
    </location>
</feature>
<keyword evidence="6 15" id="KW-0732">Signal</keyword>
<keyword evidence="10" id="KW-0961">Cell wall biogenesis/degradation</keyword>